<protein>
    <submittedName>
        <fullName evidence="2">Putative tricarboxylic transport membrane protein</fullName>
    </submittedName>
</protein>
<dbReference type="Pfam" id="PF03401">
    <property type="entry name" value="TctC"/>
    <property type="match status" value="1"/>
</dbReference>
<dbReference type="PANTHER" id="PTHR42928">
    <property type="entry name" value="TRICARBOXYLATE-BINDING PROTEIN"/>
    <property type="match status" value="1"/>
</dbReference>
<comment type="similarity">
    <text evidence="1">Belongs to the UPF0065 (bug) family.</text>
</comment>
<dbReference type="InterPro" id="IPR042100">
    <property type="entry name" value="Bug_dom1"/>
</dbReference>
<dbReference type="OrthoDB" id="9780943at2"/>
<gene>
    <name evidence="2" type="ORF">SAMN02745673_00445</name>
</gene>
<dbReference type="AlphaFoldDB" id="A0A1T4KLL9"/>
<accession>A0A1T4KLL9</accession>
<evidence type="ECO:0000313" key="2">
    <source>
        <dbReference type="EMBL" id="SJZ43291.1"/>
    </source>
</evidence>
<dbReference type="PANTHER" id="PTHR42928:SF3">
    <property type="entry name" value="UPF0065 PROTEIN YFLP"/>
    <property type="match status" value="1"/>
</dbReference>
<dbReference type="CDD" id="cd07012">
    <property type="entry name" value="PBP2_Bug_TTT"/>
    <property type="match status" value="1"/>
</dbReference>
<dbReference type="Gene3D" id="3.40.190.150">
    <property type="entry name" value="Bordetella uptake gene, domain 1"/>
    <property type="match status" value="1"/>
</dbReference>
<sequence length="331" mass="34795">MKRSTLNRREMLAGVAGVAALGGGVLEVRNSETTREHAGSRIEMVVPAAAGGGFDSVARQAQHALGENGLVRTVEVVNLPGGGGTVGLSHMSRQHGRSDVLMIMGTSILGGIRITGSPTTLADITPLAKLAEDYVVVAVRADSPVRSFDQLADRWRSDPRRITVAGGAVGTADHLTAALALQRLGADPADLNYIVYSGDGEVLTALLSHTADVAVSSLNGFAAQIEVGEVRALAVSSAHRLPGVDVPTIRESGLDLDLANWRGLAAAPGLTDGQRRTLEDLVRDLVETPEWGHSLRRFGWKDTFSTGAEFADFLAEEDRRLAGIIKGLGLS</sequence>
<keyword evidence="3" id="KW-1185">Reference proteome</keyword>
<name>A0A1T4KLL9_9ACTN</name>
<dbReference type="InterPro" id="IPR005064">
    <property type="entry name" value="BUG"/>
</dbReference>
<dbReference type="STRING" id="1122192.SAMN02745673_00445"/>
<dbReference type="RefSeq" id="WP_078759842.1">
    <property type="nucleotide sequence ID" value="NZ_FUWS01000001.1"/>
</dbReference>
<dbReference type="PIRSF" id="PIRSF017082">
    <property type="entry name" value="YflP"/>
    <property type="match status" value="1"/>
</dbReference>
<dbReference type="Proteomes" id="UP000190637">
    <property type="component" value="Unassembled WGS sequence"/>
</dbReference>
<reference evidence="2 3" key="1">
    <citation type="submission" date="2017-02" db="EMBL/GenBank/DDBJ databases">
        <authorList>
            <person name="Peterson S.W."/>
        </authorList>
    </citation>
    <scope>NUCLEOTIDE SEQUENCE [LARGE SCALE GENOMIC DNA]</scope>
    <source>
        <strain evidence="2 3">DSM 45154</strain>
    </source>
</reference>
<proteinExistence type="inferred from homology"/>
<dbReference type="EMBL" id="FUWS01000001">
    <property type="protein sequence ID" value="SJZ43291.1"/>
    <property type="molecule type" value="Genomic_DNA"/>
</dbReference>
<evidence type="ECO:0000256" key="1">
    <source>
        <dbReference type="ARBA" id="ARBA00006987"/>
    </source>
</evidence>
<evidence type="ECO:0000313" key="3">
    <source>
        <dbReference type="Proteomes" id="UP000190637"/>
    </source>
</evidence>
<organism evidence="2 3">
    <name type="scientific">Marinactinospora thermotolerans DSM 45154</name>
    <dbReference type="NCBI Taxonomy" id="1122192"/>
    <lineage>
        <taxon>Bacteria</taxon>
        <taxon>Bacillati</taxon>
        <taxon>Actinomycetota</taxon>
        <taxon>Actinomycetes</taxon>
        <taxon>Streptosporangiales</taxon>
        <taxon>Nocardiopsidaceae</taxon>
        <taxon>Marinactinospora</taxon>
    </lineage>
</organism>
<dbReference type="Gene3D" id="3.40.190.10">
    <property type="entry name" value="Periplasmic binding protein-like II"/>
    <property type="match status" value="1"/>
</dbReference>
<dbReference type="SUPFAM" id="SSF53850">
    <property type="entry name" value="Periplasmic binding protein-like II"/>
    <property type="match status" value="1"/>
</dbReference>